<evidence type="ECO:0000313" key="1">
    <source>
        <dbReference type="EMBL" id="AOV83764.1"/>
    </source>
</evidence>
<name>A0A2H4FGT8_9FLOR</name>
<dbReference type="EMBL" id="KU892652">
    <property type="protein sequence ID" value="AOV83764.1"/>
    <property type="molecule type" value="Genomic_DNA"/>
</dbReference>
<accession>A0A2H4FGT8</accession>
<dbReference type="AlphaFoldDB" id="A0A2H4FGT8"/>
<protein>
    <submittedName>
        <fullName evidence="1">Conserved hypothetical plastid protein</fullName>
    </submittedName>
</protein>
<reference evidence="1" key="1">
    <citation type="submission" date="2016-03" db="EMBL/GenBank/DDBJ databases">
        <title>Complete plastid genome of Kappaphycus alvarezii.</title>
        <authorList>
            <person name="Zhang L."/>
            <person name="Liu T."/>
            <person name="Liu N."/>
        </authorList>
    </citation>
    <scope>NUCLEOTIDE SEQUENCE</scope>
</reference>
<sequence length="57" mass="6710">MQYLDNILSSDDYVNDELLMETPIGWSSVCFDQTINYYMECNSINVHEIDDIKVENE</sequence>
<keyword evidence="1" id="KW-0934">Plastid</keyword>
<keyword evidence="1" id="KW-0150">Chloroplast</keyword>
<proteinExistence type="predicted"/>
<organism evidence="1">
    <name type="scientific">Kappaphycus alvarezii</name>
    <dbReference type="NCBI Taxonomy" id="38544"/>
    <lineage>
        <taxon>Eukaryota</taxon>
        <taxon>Rhodophyta</taxon>
        <taxon>Florideophyceae</taxon>
        <taxon>Rhodymeniophycidae</taxon>
        <taxon>Gigartinales</taxon>
        <taxon>Solieriaceae</taxon>
        <taxon>Kappaphycus</taxon>
    </lineage>
</organism>
<gene>
    <name evidence="1" type="primary">ORF57</name>
    <name evidence="1" type="ORF">mogbl183</name>
</gene>
<geneLocation type="chloroplast" evidence="1"/>